<feature type="transmembrane region" description="Helical" evidence="1">
    <location>
        <begin position="73"/>
        <end position="104"/>
    </location>
</feature>
<proteinExistence type="predicted"/>
<gene>
    <name evidence="2" type="ORF">sm9_0299</name>
</gene>
<dbReference type="EMBL" id="CP011266">
    <property type="protein sequence ID" value="ALT68101.1"/>
    <property type="molecule type" value="Genomic_DNA"/>
</dbReference>
<dbReference type="KEGG" id="mmil:sm9_0299"/>
<protein>
    <recommendedName>
        <fullName evidence="4">DUF4064 domain-containing protein</fullName>
    </recommendedName>
</protein>
<dbReference type="PATRIC" id="fig|230361.4.peg.313"/>
<organism evidence="2 3">
    <name type="scientific">Methanobrevibacter millerae</name>
    <dbReference type="NCBI Taxonomy" id="230361"/>
    <lineage>
        <taxon>Archaea</taxon>
        <taxon>Methanobacteriati</taxon>
        <taxon>Methanobacteriota</taxon>
        <taxon>Methanomada group</taxon>
        <taxon>Methanobacteria</taxon>
        <taxon>Methanobacteriales</taxon>
        <taxon>Methanobacteriaceae</taxon>
        <taxon>Methanobrevibacter</taxon>
    </lineage>
</organism>
<dbReference type="RefSeq" id="WP_157064630.1">
    <property type="nucleotide sequence ID" value="NZ_CP011266.1"/>
</dbReference>
<sequence length="106" mass="11282">MKIIKTTSRLFEQILGIVGSVLAVLSGSLFLFLESWGMQGNSFIAILSIIGAILGFISSFYVSRDNEYAGVGFIASAVLILISTSHLGILSSILLLIAGISALFRK</sequence>
<dbReference type="OrthoDB" id="78285at2157"/>
<reference evidence="2 3" key="1">
    <citation type="submission" date="2015-04" db="EMBL/GenBank/DDBJ databases">
        <title>The complete genome sequence of the rumen methanogen Methanobrevibacter millerae SM9.</title>
        <authorList>
            <person name="Leahy S.C."/>
            <person name="Kelly W.J."/>
            <person name="Pacheco D.M."/>
            <person name="Li D."/>
            <person name="Altermann E."/>
            <person name="Attwood G.T."/>
        </authorList>
    </citation>
    <scope>NUCLEOTIDE SEQUENCE [LARGE SCALE GENOMIC DNA]</scope>
    <source>
        <strain evidence="2 3">SM9</strain>
    </source>
</reference>
<feature type="transmembrane region" description="Helical" evidence="1">
    <location>
        <begin position="40"/>
        <end position="61"/>
    </location>
</feature>
<evidence type="ECO:0000313" key="2">
    <source>
        <dbReference type="EMBL" id="ALT68101.1"/>
    </source>
</evidence>
<dbReference type="GeneID" id="26735273"/>
<dbReference type="Proteomes" id="UP000067738">
    <property type="component" value="Chromosome"/>
</dbReference>
<accession>A0A0U2SGI7</accession>
<keyword evidence="1" id="KW-0812">Transmembrane</keyword>
<keyword evidence="3" id="KW-1185">Reference proteome</keyword>
<evidence type="ECO:0000256" key="1">
    <source>
        <dbReference type="SAM" id="Phobius"/>
    </source>
</evidence>
<keyword evidence="1" id="KW-1133">Transmembrane helix</keyword>
<keyword evidence="1" id="KW-0472">Membrane</keyword>
<dbReference type="AlphaFoldDB" id="A0A0U2SGI7"/>
<evidence type="ECO:0000313" key="3">
    <source>
        <dbReference type="Proteomes" id="UP000067738"/>
    </source>
</evidence>
<evidence type="ECO:0008006" key="4">
    <source>
        <dbReference type="Google" id="ProtNLM"/>
    </source>
</evidence>
<feature type="transmembrane region" description="Helical" evidence="1">
    <location>
        <begin position="14"/>
        <end position="33"/>
    </location>
</feature>
<name>A0A0U2SGI7_9EURY</name>